<dbReference type="AlphaFoldDB" id="A0A510K122"/>
<dbReference type="Pfam" id="PF13489">
    <property type="entry name" value="Methyltransf_23"/>
    <property type="match status" value="1"/>
</dbReference>
<protein>
    <submittedName>
        <fullName evidence="1">Methyltransferase</fullName>
    </submittedName>
</protein>
<dbReference type="GO" id="GO:0032259">
    <property type="term" value="P:methylation"/>
    <property type="evidence" value="ECO:0007669"/>
    <property type="project" value="UniProtKB-KW"/>
</dbReference>
<dbReference type="Proteomes" id="UP000422644">
    <property type="component" value="Chromosome"/>
</dbReference>
<evidence type="ECO:0000313" key="2">
    <source>
        <dbReference type="Proteomes" id="UP000422644"/>
    </source>
</evidence>
<reference evidence="1 2" key="1">
    <citation type="submission" date="2019-07" db="EMBL/GenBank/DDBJ databases">
        <title>Complete Genome Sequence of Leptotrichia trevisanii Strain JMUB3870.</title>
        <authorList>
            <person name="Watanabe S."/>
            <person name="Cui L."/>
        </authorList>
    </citation>
    <scope>NUCLEOTIDE SEQUENCE [LARGE SCALE GENOMIC DNA]</scope>
    <source>
        <strain evidence="1 2">JMUB3870</strain>
    </source>
</reference>
<dbReference type="Gene3D" id="3.40.50.150">
    <property type="entry name" value="Vaccinia Virus protein VP39"/>
    <property type="match status" value="1"/>
</dbReference>
<dbReference type="PANTHER" id="PTHR43861:SF6">
    <property type="entry name" value="METHYLTRANSFERASE TYPE 11"/>
    <property type="match status" value="1"/>
</dbReference>
<dbReference type="OrthoDB" id="86969at2"/>
<dbReference type="RefSeq" id="WP_146998675.1">
    <property type="nucleotide sequence ID" value="NZ_AP019831.1"/>
</dbReference>
<keyword evidence="1" id="KW-0489">Methyltransferase</keyword>
<keyword evidence="2" id="KW-1185">Reference proteome</keyword>
<accession>A0A510K122</accession>
<proteinExistence type="predicted"/>
<gene>
    <name evidence="1" type="ORF">JMUB3870_1469</name>
</gene>
<organism evidence="1 2">
    <name type="scientific">Leptotrichia trevisanii</name>
    <dbReference type="NCBI Taxonomy" id="109328"/>
    <lineage>
        <taxon>Bacteria</taxon>
        <taxon>Fusobacteriati</taxon>
        <taxon>Fusobacteriota</taxon>
        <taxon>Fusobacteriia</taxon>
        <taxon>Fusobacteriales</taxon>
        <taxon>Leptotrichiaceae</taxon>
        <taxon>Leptotrichia</taxon>
    </lineage>
</organism>
<dbReference type="InterPro" id="IPR029063">
    <property type="entry name" value="SAM-dependent_MTases_sf"/>
</dbReference>
<dbReference type="GO" id="GO:0008168">
    <property type="term" value="F:methyltransferase activity"/>
    <property type="evidence" value="ECO:0007669"/>
    <property type="project" value="UniProtKB-KW"/>
</dbReference>
<dbReference type="SUPFAM" id="SSF53335">
    <property type="entry name" value="S-adenosyl-L-methionine-dependent methyltransferases"/>
    <property type="match status" value="1"/>
</dbReference>
<name>A0A510K122_9FUSO</name>
<evidence type="ECO:0000313" key="1">
    <source>
        <dbReference type="EMBL" id="BBM45350.1"/>
    </source>
</evidence>
<sequence length="211" mass="24853">MKEFMIDSYLEDIRKKIPAYDLMIEILFNSVLKVETKILQIKNILSIGGQSLEIKNLSDIYKDSKITVVEPREIMINIVKNECNNLKNLEYICDKFENYTNNKNFQLCLCLLVLQFVDNPKKFLEKIYKSLDKDGIFIISIFSNRQLNYWKEFALARGARKEQVEKTFRNQSRVMYVLSADYVENLLKETGFSKIEKVCEVLSVSMWAVRK</sequence>
<dbReference type="EMBL" id="AP019831">
    <property type="protein sequence ID" value="BBM45350.1"/>
    <property type="molecule type" value="Genomic_DNA"/>
</dbReference>
<dbReference type="PANTHER" id="PTHR43861">
    <property type="entry name" value="TRANS-ACONITATE 2-METHYLTRANSFERASE-RELATED"/>
    <property type="match status" value="1"/>
</dbReference>
<keyword evidence="1" id="KW-0808">Transferase</keyword>